<dbReference type="KEGG" id="dfc:DFI_08895"/>
<feature type="domain" description="Aminoglycoside phosphotransferase" evidence="1">
    <location>
        <begin position="57"/>
        <end position="275"/>
    </location>
</feature>
<protein>
    <submittedName>
        <fullName evidence="2">Aminoglycoside phosphotransferase</fullName>
    </submittedName>
</protein>
<sequence>MNRARVLAADLRAAAQGRGPAVSSRAWPRELRAAFPGRQRRLEAWVGEGAAFARYGGPQGPLFLKYLPAGWADARAYRRLAREVAFLRDLAPHMPVPHAPLLHAGLDASRVKAHLLTRDLTDCTSGWGAFTTDEQRERALHDLLRLAARFHAFWHGQGRRRLTPEWTWDPAVMVQQAEALTARRPQHAPHRDAVADAARQLPDLLARAHRPTVVHGDLHSGQVLWGADGQGILIDYGQTHASIPGEDLAHVLAVRLAAPDRARLQAELLESYRDALGQAGLVLSAAEVQAQYRAGVAINLLSTARQAARTPGSGVQEALDSVATAWAEEN</sequence>
<keyword evidence="3" id="KW-1185">Reference proteome</keyword>
<reference evidence="2 3" key="1">
    <citation type="submission" date="2017-05" db="EMBL/GenBank/DDBJ databases">
        <title>The complete genome sequence of Deinococcus ficus isolated from the rhizosphere of the Ficus religiosa L. in Taiwan.</title>
        <authorList>
            <person name="Wu K.-M."/>
            <person name="Liao T.-L."/>
            <person name="Liu Y.-M."/>
            <person name="Young C.-C."/>
            <person name="Tsai S.-F."/>
        </authorList>
    </citation>
    <scope>NUCLEOTIDE SEQUENCE [LARGE SCALE GENOMIC DNA]</scope>
    <source>
        <strain evidence="2 3">CC-FR2-10</strain>
    </source>
</reference>
<dbReference type="EMBL" id="CP021081">
    <property type="protein sequence ID" value="ASN82128.1"/>
    <property type="molecule type" value="Genomic_DNA"/>
</dbReference>
<dbReference type="InterPro" id="IPR011009">
    <property type="entry name" value="Kinase-like_dom_sf"/>
</dbReference>
<dbReference type="InterPro" id="IPR002575">
    <property type="entry name" value="Aminoglycoside_PTrfase"/>
</dbReference>
<dbReference type="GO" id="GO:0016740">
    <property type="term" value="F:transferase activity"/>
    <property type="evidence" value="ECO:0007669"/>
    <property type="project" value="UniProtKB-KW"/>
</dbReference>
<proteinExistence type="predicted"/>
<dbReference type="Proteomes" id="UP000259030">
    <property type="component" value="Chromosome"/>
</dbReference>
<evidence type="ECO:0000313" key="3">
    <source>
        <dbReference type="Proteomes" id="UP000259030"/>
    </source>
</evidence>
<name>A0A221SZP1_9DEIO</name>
<dbReference type="STRING" id="317577.GCA_000419625_02135"/>
<organism evidence="2 3">
    <name type="scientific">Deinococcus ficus</name>
    <dbReference type="NCBI Taxonomy" id="317577"/>
    <lineage>
        <taxon>Bacteria</taxon>
        <taxon>Thermotogati</taxon>
        <taxon>Deinococcota</taxon>
        <taxon>Deinococci</taxon>
        <taxon>Deinococcales</taxon>
        <taxon>Deinococcaceae</taxon>
        <taxon>Deinococcus</taxon>
    </lineage>
</organism>
<keyword evidence="2" id="KW-0808">Transferase</keyword>
<accession>A0A221SZP1</accession>
<gene>
    <name evidence="2" type="ORF">DFI_08895</name>
</gene>
<evidence type="ECO:0000313" key="2">
    <source>
        <dbReference type="EMBL" id="ASN82128.1"/>
    </source>
</evidence>
<dbReference type="Gene3D" id="3.90.1200.10">
    <property type="match status" value="1"/>
</dbReference>
<dbReference type="AlphaFoldDB" id="A0A221SZP1"/>
<evidence type="ECO:0000259" key="1">
    <source>
        <dbReference type="Pfam" id="PF01636"/>
    </source>
</evidence>
<dbReference type="Pfam" id="PF01636">
    <property type="entry name" value="APH"/>
    <property type="match status" value="1"/>
</dbReference>
<dbReference type="SUPFAM" id="SSF56112">
    <property type="entry name" value="Protein kinase-like (PK-like)"/>
    <property type="match status" value="1"/>
</dbReference>